<comment type="similarity">
    <text evidence="1">Belongs to the PDGF/VEGF growth factor family.</text>
</comment>
<dbReference type="Proteomes" id="UP000050640">
    <property type="component" value="Unplaced"/>
</dbReference>
<dbReference type="GO" id="GO:0005615">
    <property type="term" value="C:extracellular space"/>
    <property type="evidence" value="ECO:0007669"/>
    <property type="project" value="TreeGrafter"/>
</dbReference>
<dbReference type="Gene3D" id="2.10.90.10">
    <property type="entry name" value="Cystine-knot cytokines"/>
    <property type="match status" value="1"/>
</dbReference>
<dbReference type="STRING" id="1147741.A0A0R3S118"/>
<feature type="domain" description="Platelet-derived growth factor (PDGF) family profile" evidence="5">
    <location>
        <begin position="113"/>
        <end position="218"/>
    </location>
</feature>
<proteinExistence type="inferred from homology"/>
<keyword evidence="6" id="KW-1185">Reference proteome</keyword>
<dbReference type="InterPro" id="IPR029034">
    <property type="entry name" value="Cystine-knot_cytokine"/>
</dbReference>
<dbReference type="GO" id="GO:0008284">
    <property type="term" value="P:positive regulation of cell population proliferation"/>
    <property type="evidence" value="ECO:0007669"/>
    <property type="project" value="TreeGrafter"/>
</dbReference>
<keyword evidence="4" id="KW-0732">Signal</keyword>
<evidence type="ECO:0000256" key="1">
    <source>
        <dbReference type="ARBA" id="ARBA00006686"/>
    </source>
</evidence>
<feature type="chain" id="PRO_5006447940" evidence="4">
    <location>
        <begin position="21"/>
        <end position="322"/>
    </location>
</feature>
<evidence type="ECO:0000256" key="4">
    <source>
        <dbReference type="SAM" id="SignalP"/>
    </source>
</evidence>
<name>A0A0R3S118_9BILA</name>
<protein>
    <submittedName>
        <fullName evidence="7">PDGF_2 domain-containing protein</fullName>
    </submittedName>
</protein>
<organism evidence="6 7">
    <name type="scientific">Elaeophora elaphi</name>
    <dbReference type="NCBI Taxonomy" id="1147741"/>
    <lineage>
        <taxon>Eukaryota</taxon>
        <taxon>Metazoa</taxon>
        <taxon>Ecdysozoa</taxon>
        <taxon>Nematoda</taxon>
        <taxon>Chromadorea</taxon>
        <taxon>Rhabditida</taxon>
        <taxon>Spirurina</taxon>
        <taxon>Spiruromorpha</taxon>
        <taxon>Filarioidea</taxon>
        <taxon>Onchocercidae</taxon>
        <taxon>Elaeophora</taxon>
    </lineage>
</organism>
<reference evidence="7" key="1">
    <citation type="submission" date="2017-02" db="UniProtKB">
        <authorList>
            <consortium name="WormBaseParasite"/>
        </authorList>
    </citation>
    <scope>IDENTIFICATION</scope>
</reference>
<evidence type="ECO:0000313" key="6">
    <source>
        <dbReference type="Proteomes" id="UP000050640"/>
    </source>
</evidence>
<dbReference type="InterPro" id="IPR000072">
    <property type="entry name" value="PDGF/VEGF_dom"/>
</dbReference>
<dbReference type="WBParaSite" id="EEL_0000834101-mRNA-1">
    <property type="protein sequence ID" value="EEL_0000834101-mRNA-1"/>
    <property type="gene ID" value="EEL_0000834101"/>
</dbReference>
<sequence length="322" mass="36787">MTSMITLILSSLLLLLLLDGHPLAQKAIPNYIRKRVREARTFDELLSATQLSYAPHLFRIEDEPTFKDHKELHPAEIRSYTNRIQKVKLYEASALHPSIITRKSDFRQDIDVNTKKSLDILSTIRQGTDTCKLQKACVPILPENPDPGLLIFPRCYEVTQCIGSCCEFTERCHPTSIEYIQQPTIEMLYAGNNMFVINQTRNITIEQHTACSCQACIESSTPNQCLQKKTIGSNCDCECKNRKEKMDCQGPNKVWDDETCTCSCVMKNCNGRSILDAHTCLCYQNSNQSYGEPDNSGYFRSNTSRLQRLRLTRRRMPTKNAL</sequence>
<evidence type="ECO:0000313" key="7">
    <source>
        <dbReference type="WBParaSite" id="EEL_0000834101-mRNA-1"/>
    </source>
</evidence>
<keyword evidence="2" id="KW-0339">Growth factor</keyword>
<dbReference type="Pfam" id="PF00341">
    <property type="entry name" value="PDGF"/>
    <property type="match status" value="1"/>
</dbReference>
<feature type="signal peptide" evidence="4">
    <location>
        <begin position="1"/>
        <end position="20"/>
    </location>
</feature>
<evidence type="ECO:0000259" key="5">
    <source>
        <dbReference type="PROSITE" id="PS50278"/>
    </source>
</evidence>
<dbReference type="GO" id="GO:0051781">
    <property type="term" value="P:positive regulation of cell division"/>
    <property type="evidence" value="ECO:0007669"/>
    <property type="project" value="UniProtKB-KW"/>
</dbReference>
<dbReference type="PANTHER" id="PTHR11633">
    <property type="entry name" value="PLATELET-DERIVED GROWTH FACTOR"/>
    <property type="match status" value="1"/>
</dbReference>
<evidence type="ECO:0000256" key="2">
    <source>
        <dbReference type="ARBA" id="ARBA00023030"/>
    </source>
</evidence>
<accession>A0A0R3S118</accession>
<dbReference type="SUPFAM" id="SSF57501">
    <property type="entry name" value="Cystine-knot cytokines"/>
    <property type="match status" value="1"/>
</dbReference>
<dbReference type="PROSITE" id="PS50278">
    <property type="entry name" value="PDGF_2"/>
    <property type="match status" value="1"/>
</dbReference>
<dbReference type="PANTHER" id="PTHR11633:SF1">
    <property type="entry name" value="LD28763P"/>
    <property type="match status" value="1"/>
</dbReference>
<dbReference type="AlphaFoldDB" id="A0A0R3S118"/>
<keyword evidence="3" id="KW-0497">Mitogen</keyword>
<dbReference type="GO" id="GO:0070851">
    <property type="term" value="F:growth factor receptor binding"/>
    <property type="evidence" value="ECO:0007669"/>
    <property type="project" value="TreeGrafter"/>
</dbReference>
<evidence type="ECO:0000256" key="3">
    <source>
        <dbReference type="ARBA" id="ARBA00023246"/>
    </source>
</evidence>
<dbReference type="GO" id="GO:0008083">
    <property type="term" value="F:growth factor activity"/>
    <property type="evidence" value="ECO:0007669"/>
    <property type="project" value="UniProtKB-KW"/>
</dbReference>
<dbReference type="GO" id="GO:0016020">
    <property type="term" value="C:membrane"/>
    <property type="evidence" value="ECO:0007669"/>
    <property type="project" value="InterPro"/>
</dbReference>